<organism evidence="2 3">
    <name type="scientific">Castilleja foliolosa</name>
    <dbReference type="NCBI Taxonomy" id="1961234"/>
    <lineage>
        <taxon>Eukaryota</taxon>
        <taxon>Viridiplantae</taxon>
        <taxon>Streptophyta</taxon>
        <taxon>Embryophyta</taxon>
        <taxon>Tracheophyta</taxon>
        <taxon>Spermatophyta</taxon>
        <taxon>Magnoliopsida</taxon>
        <taxon>eudicotyledons</taxon>
        <taxon>Gunneridae</taxon>
        <taxon>Pentapetalae</taxon>
        <taxon>asterids</taxon>
        <taxon>lamiids</taxon>
        <taxon>Lamiales</taxon>
        <taxon>Orobanchaceae</taxon>
        <taxon>Pedicularideae</taxon>
        <taxon>Castillejinae</taxon>
        <taxon>Castilleja</taxon>
    </lineage>
</organism>
<evidence type="ECO:0000256" key="1">
    <source>
        <dbReference type="SAM" id="MobiDB-lite"/>
    </source>
</evidence>
<protein>
    <submittedName>
        <fullName evidence="2">Uncharacterized protein</fullName>
    </submittedName>
</protein>
<feature type="compositionally biased region" description="Polar residues" evidence="1">
    <location>
        <begin position="176"/>
        <end position="188"/>
    </location>
</feature>
<keyword evidence="3" id="KW-1185">Reference proteome</keyword>
<sequence>MTEDDALSQLLSGFSISGDETGAETPECFETLTPTGAVTSGDDTTESSETLSETGAMTGAETPECFETLTPTGAVTSGDETMESSETLSETGAMTGAETPECFETLTPTVAVTSGSETKPVNLIETLTPPLSPAIKRAASLTTDEPAPKRATLDSPQSLSAATTAAAGYSSPCPPNSTQFSFPTIPTTPDQDPSPSQFPPVIGSMPVSANKTSPSCAKSPNTKVIRSLGKSLEHEATVSENCINDNNQKETESLFVQKDGNGLSIDVKCPCEACFVLCYAGNDCYTLSHSGKELNNSSQKFRLEGSKC</sequence>
<accession>A0ABD3DIP2</accession>
<reference evidence="3" key="1">
    <citation type="journal article" date="2024" name="IScience">
        <title>Strigolactones Initiate the Formation of Haustorium-like Structures in Castilleja.</title>
        <authorList>
            <person name="Buerger M."/>
            <person name="Peterson D."/>
            <person name="Chory J."/>
        </authorList>
    </citation>
    <scope>NUCLEOTIDE SEQUENCE [LARGE SCALE GENOMIC DNA]</scope>
</reference>
<gene>
    <name evidence="2" type="ORF">CASFOL_012737</name>
</gene>
<dbReference type="Proteomes" id="UP001632038">
    <property type="component" value="Unassembled WGS sequence"/>
</dbReference>
<dbReference type="AlphaFoldDB" id="A0ABD3DIP2"/>
<feature type="region of interest" description="Disordered" evidence="1">
    <location>
        <begin position="141"/>
        <end position="196"/>
    </location>
</feature>
<comment type="caution">
    <text evidence="2">The sequence shown here is derived from an EMBL/GenBank/DDBJ whole genome shotgun (WGS) entry which is preliminary data.</text>
</comment>
<feature type="compositionally biased region" description="Low complexity" evidence="1">
    <location>
        <begin position="39"/>
        <end position="55"/>
    </location>
</feature>
<feature type="region of interest" description="Disordered" evidence="1">
    <location>
        <begin position="1"/>
        <end position="97"/>
    </location>
</feature>
<name>A0ABD3DIP2_9LAMI</name>
<evidence type="ECO:0000313" key="2">
    <source>
        <dbReference type="EMBL" id="KAL3641922.1"/>
    </source>
</evidence>
<evidence type="ECO:0000313" key="3">
    <source>
        <dbReference type="Proteomes" id="UP001632038"/>
    </source>
</evidence>
<dbReference type="EMBL" id="JAVIJP010000016">
    <property type="protein sequence ID" value="KAL3641922.1"/>
    <property type="molecule type" value="Genomic_DNA"/>
</dbReference>
<proteinExistence type="predicted"/>
<feature type="compositionally biased region" description="Polar residues" evidence="1">
    <location>
        <begin position="69"/>
        <end position="79"/>
    </location>
</feature>